<dbReference type="OrthoDB" id="286301at2759"/>
<feature type="domain" description="FAS1" evidence="5">
    <location>
        <begin position="447"/>
        <end position="595"/>
    </location>
</feature>
<dbReference type="InterPro" id="IPR000782">
    <property type="entry name" value="FAS1_domain"/>
</dbReference>
<evidence type="ECO:0000259" key="6">
    <source>
        <dbReference type="PROSITE" id="PS51041"/>
    </source>
</evidence>
<feature type="domain" description="FAS1" evidence="5">
    <location>
        <begin position="296"/>
        <end position="443"/>
    </location>
</feature>
<dbReference type="Pfam" id="PF02469">
    <property type="entry name" value="Fasciclin"/>
    <property type="match status" value="4"/>
</dbReference>
<feature type="region of interest" description="Disordered" evidence="3">
    <location>
        <begin position="110"/>
        <end position="142"/>
    </location>
</feature>
<dbReference type="AlphaFoldDB" id="A0A6J2TA39"/>
<dbReference type="FunFam" id="2.30.180.10:FF:000031">
    <property type="entry name" value="periostin isoform X1"/>
    <property type="match status" value="1"/>
</dbReference>
<name>A0A6J2TA39_DROLE</name>
<proteinExistence type="predicted"/>
<evidence type="ECO:0000256" key="1">
    <source>
        <dbReference type="ARBA" id="ARBA00022729"/>
    </source>
</evidence>
<dbReference type="SMART" id="SM00554">
    <property type="entry name" value="FAS1"/>
    <property type="match status" value="4"/>
</dbReference>
<dbReference type="PROSITE" id="PS51041">
    <property type="entry name" value="EMI"/>
    <property type="match status" value="1"/>
</dbReference>
<dbReference type="Gene3D" id="2.30.180.10">
    <property type="entry name" value="FAS1 domain"/>
    <property type="match status" value="4"/>
</dbReference>
<accession>A0A6J2TA39</accession>
<dbReference type="PANTHER" id="PTHR10900:SF77">
    <property type="entry name" value="FI19380P1"/>
    <property type="match status" value="1"/>
</dbReference>
<dbReference type="Proteomes" id="UP000504634">
    <property type="component" value="Unplaced"/>
</dbReference>
<dbReference type="PROSITE" id="PS50213">
    <property type="entry name" value="FAS1"/>
    <property type="match status" value="4"/>
</dbReference>
<feature type="domain" description="FAS1" evidence="5">
    <location>
        <begin position="599"/>
        <end position="741"/>
    </location>
</feature>
<keyword evidence="7" id="KW-1185">Reference proteome</keyword>
<gene>
    <name evidence="8" type="primary">LOC115623475</name>
</gene>
<dbReference type="GeneID" id="115623475"/>
<evidence type="ECO:0000313" key="7">
    <source>
        <dbReference type="Proteomes" id="UP000504634"/>
    </source>
</evidence>
<reference evidence="8" key="1">
    <citation type="submission" date="2025-08" db="UniProtKB">
        <authorList>
            <consortium name="RefSeq"/>
        </authorList>
    </citation>
    <scope>IDENTIFICATION</scope>
    <source>
        <strain evidence="8">11010-0011.00</strain>
        <tissue evidence="8">Whole body</tissue>
    </source>
</reference>
<feature type="domain" description="FAS1" evidence="5">
    <location>
        <begin position="745"/>
        <end position="879"/>
    </location>
</feature>
<organism evidence="7 8">
    <name type="scientific">Drosophila lebanonensis</name>
    <name type="common">Fruit fly</name>
    <name type="synonym">Scaptodrosophila lebanonensis</name>
    <dbReference type="NCBI Taxonomy" id="7225"/>
    <lineage>
        <taxon>Eukaryota</taxon>
        <taxon>Metazoa</taxon>
        <taxon>Ecdysozoa</taxon>
        <taxon>Arthropoda</taxon>
        <taxon>Hexapoda</taxon>
        <taxon>Insecta</taxon>
        <taxon>Pterygota</taxon>
        <taxon>Neoptera</taxon>
        <taxon>Endopterygota</taxon>
        <taxon>Diptera</taxon>
        <taxon>Brachycera</taxon>
        <taxon>Muscomorpha</taxon>
        <taxon>Ephydroidea</taxon>
        <taxon>Drosophilidae</taxon>
        <taxon>Scaptodrosophila</taxon>
    </lineage>
</organism>
<dbReference type="FunFam" id="2.30.180.10:FF:000023">
    <property type="entry name" value="periostin isoform X2"/>
    <property type="match status" value="1"/>
</dbReference>
<evidence type="ECO:0000256" key="3">
    <source>
        <dbReference type="SAM" id="MobiDB-lite"/>
    </source>
</evidence>
<dbReference type="GO" id="GO:0050839">
    <property type="term" value="F:cell adhesion molecule binding"/>
    <property type="evidence" value="ECO:0007669"/>
    <property type="project" value="TreeGrafter"/>
</dbReference>
<dbReference type="GO" id="GO:0030198">
    <property type="term" value="P:extracellular matrix organization"/>
    <property type="evidence" value="ECO:0007669"/>
    <property type="project" value="TreeGrafter"/>
</dbReference>
<dbReference type="FunFam" id="2.30.180.10:FF:000025">
    <property type="entry name" value="Midline fasciclin, isoform F"/>
    <property type="match status" value="1"/>
</dbReference>
<feature type="compositionally biased region" description="Polar residues" evidence="3">
    <location>
        <begin position="124"/>
        <end position="137"/>
    </location>
</feature>
<dbReference type="InterPro" id="IPR011489">
    <property type="entry name" value="EMI_domain"/>
</dbReference>
<feature type="signal peptide" evidence="4">
    <location>
        <begin position="1"/>
        <end position="16"/>
    </location>
</feature>
<feature type="chain" id="PRO_5026841824" evidence="4">
    <location>
        <begin position="17"/>
        <end position="904"/>
    </location>
</feature>
<evidence type="ECO:0000259" key="5">
    <source>
        <dbReference type="PROSITE" id="PS50213"/>
    </source>
</evidence>
<sequence>MLSLWACLLLVCSIQAVPFYGDFMQHLTRPLPLHRTLFAPIPLAPLPPLEPLHAQAATRRIASVWPAPPPASAPAPLAPQLAGSSAHANAPLLLPLYSSFSSEGDTEFVPLEHQGRQDRPVATSKPSTGTPSQTVPSTHGLETKPFNVDAITTDINAPNPGLFFQQSFPFFGNEFFNSFGGFGFAPGAQEPWWKGPNVCTEKEESNGTTTETDTEADETIDTFGQERDGTSVVRSPLFGQFHFSVNSCAEKPNKHVCTKIINQNGKKKTLTLTRQCCRGYGRPRNADFTTPCEKIDIKDIEATAADMGAKQFIESAKSAGQLGSMLGNGSNKKMTLFVPNDAAFAEYRAQHQQENNVEDAKAEESQNAIYKMHAVLGEIQLDDVPNEKLLQTELPDQKIRINSYQLPPVLGLEPYRYGANCVPIEKHDKLSEQALVHTLTGVLKPLRKTVMDIIRERADMSIMRTVLEKTNISALLEGDKPVTIFVPTDAAFDKLEPHLRRALKEGRGCASNILKNHMLDLTFCSLATVPGAKTTAYNLLGEPLLLNRTKRAAEGETEVENLTGDSPIYINNIAKILDADIMGTNGVLHVIDTILPTQSALPMTTLMEQKNLTLFKSLLEASGYDDMFDDLNNVTIFAPTDKALQNSEWARLLKEQPDTLDHNLDLLEFLNYHVIKPMIKTCDLSERSIPTVAGSKVRLNLYSTHALFSDVMNRATVNCARLVHFDDESCGSVLHQLDRPLTPPKNNLLKSLEANPNYSKFLELVRNANLTHLLANESESYTLLVPKNDVFDEFETNESKTAQSKDEVEALVKSHIVNDVVCCAGIIPTNWPFVRSIESISGQHLRITRDRRPKIENAGVTKCDVMATNGIVHEINDIIVPRPQQRRPQAPLGYQPHGDFDAFF</sequence>
<evidence type="ECO:0000313" key="8">
    <source>
        <dbReference type="RefSeq" id="XP_030373701.1"/>
    </source>
</evidence>
<keyword evidence="1 4" id="KW-0732">Signal</keyword>
<feature type="domain" description="EMI" evidence="6">
    <location>
        <begin position="195"/>
        <end position="294"/>
    </location>
</feature>
<protein>
    <submittedName>
        <fullName evidence="8">Transforming growth factor-beta-induced protein ig-h3 isoform X1</fullName>
    </submittedName>
</protein>
<dbReference type="InterPro" id="IPR036378">
    <property type="entry name" value="FAS1_dom_sf"/>
</dbReference>
<dbReference type="GO" id="GO:0005615">
    <property type="term" value="C:extracellular space"/>
    <property type="evidence" value="ECO:0007669"/>
    <property type="project" value="TreeGrafter"/>
</dbReference>
<keyword evidence="2" id="KW-1015">Disulfide bond</keyword>
<dbReference type="PANTHER" id="PTHR10900">
    <property type="entry name" value="PERIOSTIN-RELATED"/>
    <property type="match status" value="1"/>
</dbReference>
<dbReference type="SUPFAM" id="SSF82153">
    <property type="entry name" value="FAS1 domain"/>
    <property type="match status" value="4"/>
</dbReference>
<evidence type="ECO:0000256" key="4">
    <source>
        <dbReference type="SAM" id="SignalP"/>
    </source>
</evidence>
<evidence type="ECO:0000256" key="2">
    <source>
        <dbReference type="ARBA" id="ARBA00023157"/>
    </source>
</evidence>
<dbReference type="GO" id="GO:0031012">
    <property type="term" value="C:extracellular matrix"/>
    <property type="evidence" value="ECO:0007669"/>
    <property type="project" value="TreeGrafter"/>
</dbReference>
<dbReference type="RefSeq" id="XP_030373701.1">
    <property type="nucleotide sequence ID" value="XM_030517841.1"/>
</dbReference>
<dbReference type="InterPro" id="IPR050904">
    <property type="entry name" value="Adhesion/Biosynth-related"/>
</dbReference>
<dbReference type="GO" id="GO:0007155">
    <property type="term" value="P:cell adhesion"/>
    <property type="evidence" value="ECO:0007669"/>
    <property type="project" value="TreeGrafter"/>
</dbReference>